<evidence type="ECO:0000313" key="2">
    <source>
        <dbReference type="Proteomes" id="UP000050501"/>
    </source>
</evidence>
<dbReference type="EMBL" id="LGCM01000039">
    <property type="protein sequence ID" value="KPL80671.1"/>
    <property type="molecule type" value="Genomic_DNA"/>
</dbReference>
<gene>
    <name evidence="1" type="ORF">ADN01_11050</name>
</gene>
<name>A0A0P6XLC1_9CHLR</name>
<dbReference type="STRING" id="229921.ADN01_11050"/>
<organism evidence="1 2">
    <name type="scientific">Levilinea saccharolytica</name>
    <dbReference type="NCBI Taxonomy" id="229921"/>
    <lineage>
        <taxon>Bacteria</taxon>
        <taxon>Bacillati</taxon>
        <taxon>Chloroflexota</taxon>
        <taxon>Anaerolineae</taxon>
        <taxon>Anaerolineales</taxon>
        <taxon>Anaerolineaceae</taxon>
        <taxon>Levilinea</taxon>
    </lineage>
</organism>
<protein>
    <submittedName>
        <fullName evidence="1">Uncharacterized protein</fullName>
    </submittedName>
</protein>
<sequence>MKARGGLLGRVLFWLAAVFLALIVLSGLSSARQMLRRGLELRQQPTGRDAVSEWQGRLAELKHDLPAEGQVGYVSERDVPGMEFGAVDQDEEFAMTQYALAPLVVVQGTDAQWIVGNFAEPQTDEFFESHFPVRVHAEYGMGIYLFERVQP</sequence>
<keyword evidence="2" id="KW-1185">Reference proteome</keyword>
<dbReference type="Proteomes" id="UP000050501">
    <property type="component" value="Unassembled WGS sequence"/>
</dbReference>
<dbReference type="OrthoDB" id="9998703at2"/>
<accession>A0A0P6XLC1</accession>
<reference evidence="1 2" key="1">
    <citation type="submission" date="2015-07" db="EMBL/GenBank/DDBJ databases">
        <title>Genome sequence of Levilinea saccharolytica DSM 16555.</title>
        <authorList>
            <person name="Hemp J."/>
            <person name="Ward L.M."/>
            <person name="Pace L.A."/>
            <person name="Fischer W.W."/>
        </authorList>
    </citation>
    <scope>NUCLEOTIDE SEQUENCE [LARGE SCALE GENOMIC DNA]</scope>
    <source>
        <strain evidence="1 2">KIBI-1</strain>
    </source>
</reference>
<comment type="caution">
    <text evidence="1">The sequence shown here is derived from an EMBL/GenBank/DDBJ whole genome shotgun (WGS) entry which is preliminary data.</text>
</comment>
<dbReference type="AlphaFoldDB" id="A0A0P6XLC1"/>
<proteinExistence type="predicted"/>
<evidence type="ECO:0000313" key="1">
    <source>
        <dbReference type="EMBL" id="KPL80671.1"/>
    </source>
</evidence>
<dbReference type="RefSeq" id="WP_062417720.1">
    <property type="nucleotide sequence ID" value="NZ_DF967974.1"/>
</dbReference>